<name>A0AAV8S4I7_9ROSI</name>
<proteinExistence type="predicted"/>
<keyword evidence="2" id="KW-1185">Reference proteome</keyword>
<dbReference type="EMBL" id="JAIWQS010000252">
    <property type="protein sequence ID" value="KAJ8747025.1"/>
    <property type="molecule type" value="Genomic_DNA"/>
</dbReference>
<sequence length="151" mass="17575">MSQGRCQSVELNHPRMVFMDNQFQCSEVKKNGTIAKNLIQQLQSFGFLYKTTPGWKEGITFAYTWWWCDKHNCQKSNPMTSKLQVCPVLVTDLCVQIHICILSPGKYGYLHLNLHMIYDTLEIYLVLMWTRAKEQPIFLLSFVSCSHCNAM</sequence>
<comment type="caution">
    <text evidence="1">The sequence shown here is derived from an EMBL/GenBank/DDBJ whole genome shotgun (WGS) entry which is preliminary data.</text>
</comment>
<evidence type="ECO:0000313" key="2">
    <source>
        <dbReference type="Proteomes" id="UP001159364"/>
    </source>
</evidence>
<evidence type="ECO:0000313" key="1">
    <source>
        <dbReference type="EMBL" id="KAJ8747025.1"/>
    </source>
</evidence>
<accession>A0AAV8S4I7</accession>
<dbReference type="AlphaFoldDB" id="A0AAV8S4I7"/>
<gene>
    <name evidence="1" type="ORF">K2173_013313</name>
</gene>
<organism evidence="1 2">
    <name type="scientific">Erythroxylum novogranatense</name>
    <dbReference type="NCBI Taxonomy" id="1862640"/>
    <lineage>
        <taxon>Eukaryota</taxon>
        <taxon>Viridiplantae</taxon>
        <taxon>Streptophyta</taxon>
        <taxon>Embryophyta</taxon>
        <taxon>Tracheophyta</taxon>
        <taxon>Spermatophyta</taxon>
        <taxon>Magnoliopsida</taxon>
        <taxon>eudicotyledons</taxon>
        <taxon>Gunneridae</taxon>
        <taxon>Pentapetalae</taxon>
        <taxon>rosids</taxon>
        <taxon>fabids</taxon>
        <taxon>Malpighiales</taxon>
        <taxon>Erythroxylaceae</taxon>
        <taxon>Erythroxylum</taxon>
    </lineage>
</organism>
<dbReference type="Proteomes" id="UP001159364">
    <property type="component" value="Unassembled WGS sequence"/>
</dbReference>
<protein>
    <submittedName>
        <fullName evidence="1">Uncharacterized protein</fullName>
    </submittedName>
</protein>
<reference evidence="1 2" key="1">
    <citation type="submission" date="2021-09" db="EMBL/GenBank/DDBJ databases">
        <title>Genomic insights and catalytic innovation underlie evolution of tropane alkaloids biosynthesis.</title>
        <authorList>
            <person name="Wang Y.-J."/>
            <person name="Tian T."/>
            <person name="Huang J.-P."/>
            <person name="Huang S.-X."/>
        </authorList>
    </citation>
    <scope>NUCLEOTIDE SEQUENCE [LARGE SCALE GENOMIC DNA]</scope>
    <source>
        <strain evidence="1">KIB-2018</strain>
        <tissue evidence="1">Leaf</tissue>
    </source>
</reference>